<gene>
    <name evidence="2" type="ORF">NDU88_002425</name>
</gene>
<keyword evidence="3" id="KW-1185">Reference proteome</keyword>
<evidence type="ECO:0000313" key="3">
    <source>
        <dbReference type="Proteomes" id="UP001066276"/>
    </source>
</evidence>
<dbReference type="EMBL" id="JANPWB010000013">
    <property type="protein sequence ID" value="KAJ1105017.1"/>
    <property type="molecule type" value="Genomic_DNA"/>
</dbReference>
<dbReference type="Proteomes" id="UP001066276">
    <property type="component" value="Chromosome 9"/>
</dbReference>
<dbReference type="AlphaFoldDB" id="A0AAV7MRL5"/>
<accession>A0AAV7MRL5</accession>
<sequence>MAAGSAESGADLGAAEAKNMHRNKRQRAELELDQWGGKQSTASPPAPRRGAGRGVENSLAKLVRALPGISVKKLNCSLLHTVVIYK</sequence>
<name>A0AAV7MRL5_PLEWA</name>
<evidence type="ECO:0000313" key="2">
    <source>
        <dbReference type="EMBL" id="KAJ1105017.1"/>
    </source>
</evidence>
<evidence type="ECO:0000256" key="1">
    <source>
        <dbReference type="SAM" id="MobiDB-lite"/>
    </source>
</evidence>
<reference evidence="2" key="1">
    <citation type="journal article" date="2022" name="bioRxiv">
        <title>Sequencing and chromosome-scale assembly of the giantPleurodeles waltlgenome.</title>
        <authorList>
            <person name="Brown T."/>
            <person name="Elewa A."/>
            <person name="Iarovenko S."/>
            <person name="Subramanian E."/>
            <person name="Araus A.J."/>
            <person name="Petzold A."/>
            <person name="Susuki M."/>
            <person name="Suzuki K.-i.T."/>
            <person name="Hayashi T."/>
            <person name="Toyoda A."/>
            <person name="Oliveira C."/>
            <person name="Osipova E."/>
            <person name="Leigh N.D."/>
            <person name="Simon A."/>
            <person name="Yun M.H."/>
        </authorList>
    </citation>
    <scope>NUCLEOTIDE SEQUENCE</scope>
    <source>
        <strain evidence="2">20211129_DDA</strain>
        <tissue evidence="2">Liver</tissue>
    </source>
</reference>
<organism evidence="2 3">
    <name type="scientific">Pleurodeles waltl</name>
    <name type="common">Iberian ribbed newt</name>
    <dbReference type="NCBI Taxonomy" id="8319"/>
    <lineage>
        <taxon>Eukaryota</taxon>
        <taxon>Metazoa</taxon>
        <taxon>Chordata</taxon>
        <taxon>Craniata</taxon>
        <taxon>Vertebrata</taxon>
        <taxon>Euteleostomi</taxon>
        <taxon>Amphibia</taxon>
        <taxon>Batrachia</taxon>
        <taxon>Caudata</taxon>
        <taxon>Salamandroidea</taxon>
        <taxon>Salamandridae</taxon>
        <taxon>Pleurodelinae</taxon>
        <taxon>Pleurodeles</taxon>
    </lineage>
</organism>
<proteinExistence type="predicted"/>
<comment type="caution">
    <text evidence="2">The sequence shown here is derived from an EMBL/GenBank/DDBJ whole genome shotgun (WGS) entry which is preliminary data.</text>
</comment>
<protein>
    <submittedName>
        <fullName evidence="2">Uncharacterized protein</fullName>
    </submittedName>
</protein>
<feature type="region of interest" description="Disordered" evidence="1">
    <location>
        <begin position="1"/>
        <end position="54"/>
    </location>
</feature>